<feature type="transmembrane region" description="Helical" evidence="3">
    <location>
        <begin position="438"/>
        <end position="458"/>
    </location>
</feature>
<dbReference type="PRINTS" id="PR01410">
    <property type="entry name" value="CCBIOGENESIS"/>
</dbReference>
<evidence type="ECO:0000313" key="7">
    <source>
        <dbReference type="Proteomes" id="UP000186469"/>
    </source>
</evidence>
<dbReference type="InterPro" id="IPR003567">
    <property type="entry name" value="Cyt_c_biogenesis"/>
</dbReference>
<accession>A0A1M7RSS5</accession>
<feature type="transmembrane region" description="Helical" evidence="3">
    <location>
        <begin position="186"/>
        <end position="208"/>
    </location>
</feature>
<dbReference type="InterPro" id="IPR032523">
    <property type="entry name" value="CcmF_C"/>
</dbReference>
<feature type="domain" description="Cytochrome c-type biogenesis protein CcmF C-terminal" evidence="5">
    <location>
        <begin position="350"/>
        <end position="643"/>
    </location>
</feature>
<feature type="transmembrane region" description="Helical" evidence="3">
    <location>
        <begin position="368"/>
        <end position="392"/>
    </location>
</feature>
<keyword evidence="3" id="KW-0812">Transmembrane</keyword>
<protein>
    <submittedName>
        <fullName evidence="6">Cytochrome c-type biogenesis protein CcmF</fullName>
    </submittedName>
</protein>
<feature type="transmembrane region" description="Helical" evidence="3">
    <location>
        <begin position="228"/>
        <end position="247"/>
    </location>
</feature>
<dbReference type="PANTHER" id="PTHR43653">
    <property type="entry name" value="CYTOCHROME C ASSEMBLY PROTEIN-RELATED"/>
    <property type="match status" value="1"/>
</dbReference>
<dbReference type="RefSeq" id="WP_072695420.1">
    <property type="nucleotide sequence ID" value="NZ_FRDI01000002.1"/>
</dbReference>
<dbReference type="GO" id="GO:0020037">
    <property type="term" value="F:heme binding"/>
    <property type="evidence" value="ECO:0007669"/>
    <property type="project" value="InterPro"/>
</dbReference>
<proteinExistence type="inferred from homology"/>
<organism evidence="6 7">
    <name type="scientific">Desulfovibrio litoralis DSM 11393</name>
    <dbReference type="NCBI Taxonomy" id="1121455"/>
    <lineage>
        <taxon>Bacteria</taxon>
        <taxon>Pseudomonadati</taxon>
        <taxon>Thermodesulfobacteriota</taxon>
        <taxon>Desulfovibrionia</taxon>
        <taxon>Desulfovibrionales</taxon>
        <taxon>Desulfovibrionaceae</taxon>
        <taxon>Desulfovibrio</taxon>
    </lineage>
</organism>
<feature type="transmembrane region" description="Helical" evidence="3">
    <location>
        <begin position="331"/>
        <end position="348"/>
    </location>
</feature>
<dbReference type="EMBL" id="FRDI01000002">
    <property type="protein sequence ID" value="SHN49230.1"/>
    <property type="molecule type" value="Genomic_DNA"/>
</dbReference>
<evidence type="ECO:0000313" key="6">
    <source>
        <dbReference type="EMBL" id="SHN49230.1"/>
    </source>
</evidence>
<dbReference type="Proteomes" id="UP000186469">
    <property type="component" value="Unassembled WGS sequence"/>
</dbReference>
<evidence type="ECO:0000259" key="4">
    <source>
        <dbReference type="Pfam" id="PF01578"/>
    </source>
</evidence>
<gene>
    <name evidence="6" type="ORF">SAMN02745728_00110</name>
</gene>
<feature type="transmembrane region" description="Helical" evidence="3">
    <location>
        <begin position="6"/>
        <end position="28"/>
    </location>
</feature>
<evidence type="ECO:0000259" key="5">
    <source>
        <dbReference type="Pfam" id="PF16327"/>
    </source>
</evidence>
<keyword evidence="3" id="KW-0472">Membrane</keyword>
<sequence length="668" mass="74125">MQTVAYLILTGAFLFALFFSAMATWHVINKEKYPSPNKGGDSDFNLISSLGWTEKSQLAITALLSVASLILLNALATSDFSFHYVYSYTDLNLPKFYKLTAFWAGQSGSMLFWAWSVAIFGVFFLFSKSYTHLTPTTKMIFWALFLSIMGFFLLILTGWSNPFITFITEQSDGKGLNPLLQHPGMIFHPPLLFLGYGGFVIPGCLALAQFLSGKRQEEGSWIELSRPFILIAWLLLTAGIVLGAWWAYMELGWGGYWAWDPVENASLIPWLIATAFIHTSIIETRRNKLHRTNAFLISLTTISAFFATYLVRSGIVESVHAFGDGGVGTPLLSFILISTFFASGVAFFSNTNQAQDSELAQPFSKEGLLLLTTSILLLLSLVITLATLWPVLSEVFSGKSMGLDASFYNKVCLPFFSLLALLLVFCPWIKWKGGIRNNIIAILLLLTITGTAVTVYMFGYKLPSGSLLPHISVGFAVAIMLNFIFLYIKDKNMSSDFGTLAAHGIHFGLALIVLGIAMSGPFKEENQDVVLNINESFTLGGYSFTLKELNVADAKTYSYLEAVLAISKDGKELGIMRPEQRRYHNFGNQTFLESDTLDHIGQELYASVFGVDEQNRAVLNISLHPMVNLIWIGGVIMSIFPILGIFRRKKVLGKKADWSIDNSNTDSE</sequence>
<feature type="transmembrane region" description="Helical" evidence="3">
    <location>
        <begin position="139"/>
        <end position="159"/>
    </location>
</feature>
<feature type="transmembrane region" description="Helical" evidence="3">
    <location>
        <begin position="629"/>
        <end position="646"/>
    </location>
</feature>
<dbReference type="AlphaFoldDB" id="A0A1M7RSS5"/>
<feature type="transmembrane region" description="Helical" evidence="3">
    <location>
        <begin position="102"/>
        <end position="127"/>
    </location>
</feature>
<feature type="transmembrane region" description="Helical" evidence="3">
    <location>
        <begin position="407"/>
        <end position="426"/>
    </location>
</feature>
<feature type="domain" description="Cytochrome c assembly protein" evidence="4">
    <location>
        <begin position="104"/>
        <end position="313"/>
    </location>
</feature>
<dbReference type="OrthoDB" id="9761451at2"/>
<evidence type="ECO:0000256" key="3">
    <source>
        <dbReference type="SAM" id="Phobius"/>
    </source>
</evidence>
<keyword evidence="3" id="KW-1133">Transmembrane helix</keyword>
<reference evidence="6 7" key="1">
    <citation type="submission" date="2016-12" db="EMBL/GenBank/DDBJ databases">
        <authorList>
            <person name="Song W.-J."/>
            <person name="Kurnit D.M."/>
        </authorList>
    </citation>
    <scope>NUCLEOTIDE SEQUENCE [LARGE SCALE GENOMIC DNA]</scope>
    <source>
        <strain evidence="6 7">DSM 11393</strain>
    </source>
</reference>
<feature type="transmembrane region" description="Helical" evidence="3">
    <location>
        <begin position="500"/>
        <end position="522"/>
    </location>
</feature>
<dbReference type="STRING" id="1121455.SAMN02745728_00110"/>
<dbReference type="Pfam" id="PF01578">
    <property type="entry name" value="Cytochrom_C_asm"/>
    <property type="match status" value="1"/>
</dbReference>
<dbReference type="Pfam" id="PF16327">
    <property type="entry name" value="CcmF_C"/>
    <property type="match status" value="1"/>
</dbReference>
<keyword evidence="2" id="KW-0201">Cytochrome c-type biogenesis</keyword>
<dbReference type="GO" id="GO:0017004">
    <property type="term" value="P:cytochrome complex assembly"/>
    <property type="evidence" value="ECO:0007669"/>
    <property type="project" value="UniProtKB-KW"/>
</dbReference>
<feature type="transmembrane region" description="Helical" evidence="3">
    <location>
        <begin position="294"/>
        <end position="311"/>
    </location>
</feature>
<evidence type="ECO:0000256" key="2">
    <source>
        <dbReference type="ARBA" id="ARBA00022748"/>
    </source>
</evidence>
<feature type="transmembrane region" description="Helical" evidence="3">
    <location>
        <begin position="58"/>
        <end position="82"/>
    </location>
</feature>
<feature type="transmembrane region" description="Helical" evidence="3">
    <location>
        <begin position="267"/>
        <end position="282"/>
    </location>
</feature>
<evidence type="ECO:0000256" key="1">
    <source>
        <dbReference type="ARBA" id="ARBA00009186"/>
    </source>
</evidence>
<dbReference type="InterPro" id="IPR002541">
    <property type="entry name" value="Cyt_c_assembly"/>
</dbReference>
<dbReference type="GO" id="GO:0016020">
    <property type="term" value="C:membrane"/>
    <property type="evidence" value="ECO:0007669"/>
    <property type="project" value="InterPro"/>
</dbReference>
<dbReference type="GO" id="GO:0015232">
    <property type="term" value="F:heme transmembrane transporter activity"/>
    <property type="evidence" value="ECO:0007669"/>
    <property type="project" value="InterPro"/>
</dbReference>
<keyword evidence="7" id="KW-1185">Reference proteome</keyword>
<dbReference type="PANTHER" id="PTHR43653:SF1">
    <property type="entry name" value="CYTOCHROME C-TYPE BIOGENESIS PROTEIN CCMF"/>
    <property type="match status" value="1"/>
</dbReference>
<comment type="similarity">
    <text evidence="1">Belongs to the CcmF/CycK/Ccl1/NrfE/CcsA family.</text>
</comment>
<feature type="transmembrane region" description="Helical" evidence="3">
    <location>
        <begin position="470"/>
        <end position="488"/>
    </location>
</feature>
<name>A0A1M7RSS5_9BACT</name>